<dbReference type="Proteomes" id="UP000539052">
    <property type="component" value="Unassembled WGS sequence"/>
</dbReference>
<keyword evidence="5" id="KW-0233">DNA recombination</keyword>
<keyword evidence="3" id="KW-0229">DNA integration</keyword>
<dbReference type="CDD" id="cd01189">
    <property type="entry name" value="INT_ICEBs1_C_like"/>
    <property type="match status" value="1"/>
</dbReference>
<gene>
    <name evidence="7" type="ORF">G9470_02190</name>
</gene>
<evidence type="ECO:0000256" key="4">
    <source>
        <dbReference type="ARBA" id="ARBA00023125"/>
    </source>
</evidence>
<sequence length="381" mass="44705">MGKSLNGKELGKGLSQRKDGLYQGRFVNRFGKKQTVYAKTLKEVRQKLRSEQYEDEKALNVVTKDVTLDEWYVIWMDACKKNCRASTKETYAGHYRRIQKALGWRKLTSLNLLIMQQAINELDTDNERKNSKKILVDMLEKAIDSDLLIKNSAKQINTVISKEVKKERRVLTVSEAEIFFSYAKDTFYYNLYVVAIDTGMRIGELMGLQWSDVDFNKKVVHVRRSLCYFRKDGKYVFEWHDTKTHNSKRTIPLTTRAIEVLKKQKAQRQKILLKIAQTAQDEYKDLVFVTRNNRPTQQFIVQECMDVTTRRIQKDYPEFERFSPHCFRHTFATRAIENGMQPKSVQKLLGHGSLQLTMDLYCHVTEDTLFDEMAKMEQMAI</sequence>
<dbReference type="PANTHER" id="PTHR30349">
    <property type="entry name" value="PHAGE INTEGRASE-RELATED"/>
    <property type="match status" value="1"/>
</dbReference>
<dbReference type="SUPFAM" id="SSF56349">
    <property type="entry name" value="DNA breaking-rejoining enzymes"/>
    <property type="match status" value="1"/>
</dbReference>
<dbReference type="PROSITE" id="PS51898">
    <property type="entry name" value="TYR_RECOMBINASE"/>
    <property type="match status" value="1"/>
</dbReference>
<dbReference type="EMBL" id="JAAOXG010000002">
    <property type="protein sequence ID" value="NNJ28612.1"/>
    <property type="molecule type" value="Genomic_DNA"/>
</dbReference>
<dbReference type="InterPro" id="IPR004107">
    <property type="entry name" value="Integrase_SAM-like_N"/>
</dbReference>
<dbReference type="Gene3D" id="1.10.443.10">
    <property type="entry name" value="Intergrase catalytic core"/>
    <property type="match status" value="1"/>
</dbReference>
<reference evidence="7 8" key="1">
    <citation type="submission" date="2020-03" db="EMBL/GenBank/DDBJ databases">
        <title>Genome Sequence of industrial isolate, B5A.</title>
        <authorList>
            <person name="Sharma S."/>
            <person name="Patil P.B."/>
            <person name="Korpole S."/>
        </authorList>
    </citation>
    <scope>NUCLEOTIDE SEQUENCE [LARGE SCALE GENOMIC DNA]</scope>
    <source>
        <strain evidence="7 8">PI-S10-B5A</strain>
    </source>
</reference>
<comment type="function">
    <text evidence="1">Site-specific tyrosine recombinase, which acts by catalyzing the cutting and rejoining of the recombining DNA molecules.</text>
</comment>
<dbReference type="InterPro" id="IPR011010">
    <property type="entry name" value="DNA_brk_join_enz"/>
</dbReference>
<name>A0ABX1VLH0_9FIRM</name>
<evidence type="ECO:0000256" key="5">
    <source>
        <dbReference type="ARBA" id="ARBA00023172"/>
    </source>
</evidence>
<evidence type="ECO:0000313" key="8">
    <source>
        <dbReference type="Proteomes" id="UP000539052"/>
    </source>
</evidence>
<dbReference type="InterPro" id="IPR004191">
    <property type="entry name" value="Integrase_Tn916-type_DNA-bd_N"/>
</dbReference>
<evidence type="ECO:0000256" key="3">
    <source>
        <dbReference type="ARBA" id="ARBA00022908"/>
    </source>
</evidence>
<evidence type="ECO:0000256" key="2">
    <source>
        <dbReference type="ARBA" id="ARBA00008857"/>
    </source>
</evidence>
<comment type="caution">
    <text evidence="7">The sequence shown here is derived from an EMBL/GenBank/DDBJ whole genome shotgun (WGS) entry which is preliminary data.</text>
</comment>
<protein>
    <submittedName>
        <fullName evidence="7">Tyrosine-type recombinase/integrase</fullName>
    </submittedName>
</protein>
<comment type="similarity">
    <text evidence="2">Belongs to the 'phage' integrase family.</text>
</comment>
<accession>A0ABX1VLH0</accession>
<organism evidence="7 8">
    <name type="scientific">Lacrimispora defluvii</name>
    <dbReference type="NCBI Taxonomy" id="2719233"/>
    <lineage>
        <taxon>Bacteria</taxon>
        <taxon>Bacillati</taxon>
        <taxon>Bacillota</taxon>
        <taxon>Clostridia</taxon>
        <taxon>Lachnospirales</taxon>
        <taxon>Lachnospiraceae</taxon>
        <taxon>Lacrimispora</taxon>
    </lineage>
</organism>
<dbReference type="Pfam" id="PF14659">
    <property type="entry name" value="Phage_int_SAM_3"/>
    <property type="match status" value="1"/>
</dbReference>
<keyword evidence="4" id="KW-0238">DNA-binding</keyword>
<evidence type="ECO:0000313" key="7">
    <source>
        <dbReference type="EMBL" id="NNJ28612.1"/>
    </source>
</evidence>
<dbReference type="Pfam" id="PF00589">
    <property type="entry name" value="Phage_integrase"/>
    <property type="match status" value="1"/>
</dbReference>
<dbReference type="Gene3D" id="3.30.160.60">
    <property type="entry name" value="Classic Zinc Finger"/>
    <property type="match status" value="1"/>
</dbReference>
<dbReference type="InterPro" id="IPR013762">
    <property type="entry name" value="Integrase-like_cat_sf"/>
</dbReference>
<keyword evidence="8" id="KW-1185">Reference proteome</keyword>
<evidence type="ECO:0000259" key="6">
    <source>
        <dbReference type="PROSITE" id="PS51898"/>
    </source>
</evidence>
<evidence type="ECO:0000256" key="1">
    <source>
        <dbReference type="ARBA" id="ARBA00003283"/>
    </source>
</evidence>
<feature type="domain" description="Tyr recombinase" evidence="6">
    <location>
        <begin position="166"/>
        <end position="374"/>
    </location>
</feature>
<dbReference type="InterPro" id="IPR002104">
    <property type="entry name" value="Integrase_catalytic"/>
</dbReference>
<dbReference type="Gene3D" id="1.10.150.130">
    <property type="match status" value="1"/>
</dbReference>
<dbReference type="PANTHER" id="PTHR30349:SF41">
    <property type="entry name" value="INTEGRASE_RECOMBINASE PROTEIN MJ0367-RELATED"/>
    <property type="match status" value="1"/>
</dbReference>
<dbReference type="RefSeq" id="WP_170819968.1">
    <property type="nucleotide sequence ID" value="NZ_JAAOXG010000002.1"/>
</dbReference>
<dbReference type="Pfam" id="PF02920">
    <property type="entry name" value="Integrase_DNA"/>
    <property type="match status" value="1"/>
</dbReference>
<dbReference type="InterPro" id="IPR050090">
    <property type="entry name" value="Tyrosine_recombinase_XerCD"/>
</dbReference>
<dbReference type="InterPro" id="IPR010998">
    <property type="entry name" value="Integrase_recombinase_N"/>
</dbReference>
<proteinExistence type="inferred from homology"/>